<dbReference type="InterPro" id="IPR043129">
    <property type="entry name" value="ATPase_NBD"/>
</dbReference>
<gene>
    <name evidence="2" type="ORF">SAMN05444406_10311</name>
</gene>
<evidence type="ECO:0000313" key="2">
    <source>
        <dbReference type="EMBL" id="SFP73014.1"/>
    </source>
</evidence>
<keyword evidence="3" id="KW-1185">Reference proteome</keyword>
<feature type="domain" description="ATPase BadF/BadG/BcrA/BcrD type" evidence="1">
    <location>
        <begin position="11"/>
        <end position="304"/>
    </location>
</feature>
<dbReference type="InterPro" id="IPR002731">
    <property type="entry name" value="ATPase_BadF"/>
</dbReference>
<dbReference type="STRING" id="937334.SAMN05444406_10311"/>
<dbReference type="Proteomes" id="UP000198577">
    <property type="component" value="Unassembled WGS sequence"/>
</dbReference>
<sequence length="314" mass="33708">MKRWGGVEYVIGIDGGGTKSAISIADLRGNIILTEYGGSTNIRAQEESQVYDALKSLIGNAVEHAGLNIEDCKAICIGSAGAGRKEEQEVIKDYVKSLGLKGNIVITNDAEIVIAEMTGGREGIAVIAGTGSIAYGIGKNGERVRVGGWGHIVGDEGSAYYIGLEAIKAALRCYDGREPYTHLLPMLMEEIGIATPEEFVRFVYRKDIRKSEIAALAKVVDQAHKKGDNKAKEILMDAAEQLFLLAKAAIRGIKAEQDAIMVVVSGSVLINNLLVYKEFVKLLTKEYPNVTVEKAKADASRGAVIVALKSIKLI</sequence>
<dbReference type="RefSeq" id="WP_207648945.1">
    <property type="nucleotide sequence ID" value="NZ_FOXR01000003.1"/>
</dbReference>
<protein>
    <submittedName>
        <fullName evidence="2">BadF-type ATPase</fullName>
    </submittedName>
</protein>
<dbReference type="AlphaFoldDB" id="A0A1I5SQD9"/>
<proteinExistence type="predicted"/>
<dbReference type="EMBL" id="FOXR01000003">
    <property type="protein sequence ID" value="SFP73014.1"/>
    <property type="molecule type" value="Genomic_DNA"/>
</dbReference>
<evidence type="ECO:0000259" key="1">
    <source>
        <dbReference type="Pfam" id="PF01869"/>
    </source>
</evidence>
<organism evidence="2 3">
    <name type="scientific">Caldicoprobacter faecalis</name>
    <dbReference type="NCBI Taxonomy" id="937334"/>
    <lineage>
        <taxon>Bacteria</taxon>
        <taxon>Bacillati</taxon>
        <taxon>Bacillota</taxon>
        <taxon>Clostridia</taxon>
        <taxon>Caldicoprobacterales</taxon>
        <taxon>Caldicoprobacteraceae</taxon>
        <taxon>Caldicoprobacter</taxon>
    </lineage>
</organism>
<dbReference type="SUPFAM" id="SSF53067">
    <property type="entry name" value="Actin-like ATPase domain"/>
    <property type="match status" value="2"/>
</dbReference>
<evidence type="ECO:0000313" key="3">
    <source>
        <dbReference type="Proteomes" id="UP000198577"/>
    </source>
</evidence>
<dbReference type="InterPro" id="IPR052519">
    <property type="entry name" value="Euk-type_GlcNAc_Kinase"/>
</dbReference>
<reference evidence="2 3" key="1">
    <citation type="submission" date="2016-10" db="EMBL/GenBank/DDBJ databases">
        <authorList>
            <person name="de Groot N.N."/>
        </authorList>
    </citation>
    <scope>NUCLEOTIDE SEQUENCE [LARGE SCALE GENOMIC DNA]</scope>
    <source>
        <strain evidence="2 3">DSM 20678</strain>
    </source>
</reference>
<dbReference type="PANTHER" id="PTHR43190">
    <property type="entry name" value="N-ACETYL-D-GLUCOSAMINE KINASE"/>
    <property type="match status" value="1"/>
</dbReference>
<dbReference type="PANTHER" id="PTHR43190:SF3">
    <property type="entry name" value="N-ACETYL-D-GLUCOSAMINE KINASE"/>
    <property type="match status" value="1"/>
</dbReference>
<dbReference type="Gene3D" id="3.30.420.40">
    <property type="match status" value="2"/>
</dbReference>
<name>A0A1I5SQD9_9FIRM</name>
<dbReference type="Pfam" id="PF01869">
    <property type="entry name" value="BcrAD_BadFG"/>
    <property type="match status" value="1"/>
</dbReference>
<accession>A0A1I5SQD9</accession>